<dbReference type="EMBL" id="JACMSC010000022">
    <property type="protein sequence ID" value="KAG6469507.1"/>
    <property type="molecule type" value="Genomic_DNA"/>
</dbReference>
<sequence length="104" mass="11691">MPTEWSKKCRTGDRDNVEWVDKGSQSHFTRMCYEEECGRCGKTTWGGCGDHVAAVYRRIPEAQRCLCRDWPGVSLVDLKTTPPPTPLPSDSKYHPLSACACTIQ</sequence>
<reference evidence="1 2" key="1">
    <citation type="submission" date="2020-08" db="EMBL/GenBank/DDBJ databases">
        <title>Plant Genome Project.</title>
        <authorList>
            <person name="Zhang R.-G."/>
        </authorList>
    </citation>
    <scope>NUCLEOTIDE SEQUENCE [LARGE SCALE GENOMIC DNA]</scope>
    <source>
        <tissue evidence="1">Rhizome</tissue>
    </source>
</reference>
<comment type="caution">
    <text evidence="1">The sequence shown here is derived from an EMBL/GenBank/DDBJ whole genome shotgun (WGS) entry which is preliminary data.</text>
</comment>
<proteinExistence type="predicted"/>
<keyword evidence="2" id="KW-1185">Reference proteome</keyword>
<dbReference type="Proteomes" id="UP000734854">
    <property type="component" value="Unassembled WGS sequence"/>
</dbReference>
<accession>A0A8J5C746</accession>
<gene>
    <name evidence="1" type="ORF">ZIOFF_074231</name>
</gene>
<dbReference type="PANTHER" id="PTHR34724">
    <property type="entry name" value="OS12G0596101 PROTEIN"/>
    <property type="match status" value="1"/>
</dbReference>
<evidence type="ECO:0000313" key="2">
    <source>
        <dbReference type="Proteomes" id="UP000734854"/>
    </source>
</evidence>
<name>A0A8J5C746_ZINOF</name>
<protein>
    <submittedName>
        <fullName evidence="1">Uncharacterized protein</fullName>
    </submittedName>
</protein>
<evidence type="ECO:0000313" key="1">
    <source>
        <dbReference type="EMBL" id="KAG6469507.1"/>
    </source>
</evidence>
<dbReference type="AlphaFoldDB" id="A0A8J5C746"/>
<organism evidence="1 2">
    <name type="scientific">Zingiber officinale</name>
    <name type="common">Ginger</name>
    <name type="synonym">Amomum zingiber</name>
    <dbReference type="NCBI Taxonomy" id="94328"/>
    <lineage>
        <taxon>Eukaryota</taxon>
        <taxon>Viridiplantae</taxon>
        <taxon>Streptophyta</taxon>
        <taxon>Embryophyta</taxon>
        <taxon>Tracheophyta</taxon>
        <taxon>Spermatophyta</taxon>
        <taxon>Magnoliopsida</taxon>
        <taxon>Liliopsida</taxon>
        <taxon>Zingiberales</taxon>
        <taxon>Zingiberaceae</taxon>
        <taxon>Zingiber</taxon>
    </lineage>
</organism>
<dbReference type="PANTHER" id="PTHR34724:SF4">
    <property type="entry name" value="EXPRESSED PROTEIN"/>
    <property type="match status" value="1"/>
</dbReference>